<name>A0ABY9R7R2_9BACT</name>
<dbReference type="Proteomes" id="UP001180616">
    <property type="component" value="Chromosome"/>
</dbReference>
<organism evidence="9 10">
    <name type="scientific">Nitratidesulfovibrio liaohensis</name>
    <dbReference type="NCBI Taxonomy" id="2604158"/>
    <lineage>
        <taxon>Bacteria</taxon>
        <taxon>Pseudomonadati</taxon>
        <taxon>Thermodesulfobacteriota</taxon>
        <taxon>Desulfovibrionia</taxon>
        <taxon>Desulfovibrionales</taxon>
        <taxon>Desulfovibrionaceae</taxon>
        <taxon>Nitratidesulfovibrio</taxon>
    </lineage>
</organism>
<reference evidence="9" key="1">
    <citation type="submission" date="2023-09" db="EMBL/GenBank/DDBJ databases">
        <authorList>
            <consortium name="CW5 consortium"/>
            <person name="Lu C.-W."/>
        </authorList>
    </citation>
    <scope>NUCLEOTIDE SEQUENCE</scope>
    <source>
        <strain evidence="9">KPS</strain>
    </source>
</reference>
<proteinExistence type="predicted"/>
<feature type="compositionally biased region" description="Low complexity" evidence="7">
    <location>
        <begin position="426"/>
        <end position="437"/>
    </location>
</feature>
<evidence type="ECO:0000313" key="10">
    <source>
        <dbReference type="Proteomes" id="UP001180616"/>
    </source>
</evidence>
<accession>A0ABY9R7R2</accession>
<dbReference type="EMBL" id="CP133659">
    <property type="protein sequence ID" value="WMW67351.1"/>
    <property type="molecule type" value="Genomic_DNA"/>
</dbReference>
<dbReference type="PANTHER" id="PTHR32331">
    <property type="entry name" value="UPF0313 PROTEIN YGIQ"/>
    <property type="match status" value="1"/>
</dbReference>
<feature type="compositionally biased region" description="Basic residues" evidence="7">
    <location>
        <begin position="459"/>
        <end position="474"/>
    </location>
</feature>
<dbReference type="PROSITE" id="PS01278">
    <property type="entry name" value="MTTASE_RADICAL"/>
    <property type="match status" value="1"/>
</dbReference>
<evidence type="ECO:0000256" key="5">
    <source>
        <dbReference type="ARBA" id="ARBA00023004"/>
    </source>
</evidence>
<feature type="compositionally biased region" description="Basic residues" evidence="7">
    <location>
        <begin position="562"/>
        <end position="573"/>
    </location>
</feature>
<comment type="cofactor">
    <cofactor evidence="1">
        <name>[4Fe-4S] cluster</name>
        <dbReference type="ChEBI" id="CHEBI:49883"/>
    </cofactor>
</comment>
<dbReference type="Pfam" id="PF08497">
    <property type="entry name" value="Radical_SAM_N"/>
    <property type="match status" value="1"/>
</dbReference>
<feature type="domain" description="UPF0313" evidence="8">
    <location>
        <begin position="1"/>
        <end position="339"/>
    </location>
</feature>
<keyword evidence="6" id="KW-0411">Iron-sulfur</keyword>
<keyword evidence="2" id="KW-0004">4Fe-4S</keyword>
<dbReference type="SFLD" id="SFLDG01082">
    <property type="entry name" value="B12-binding_domain_containing"/>
    <property type="match status" value="1"/>
</dbReference>
<feature type="compositionally biased region" description="Basic residues" evidence="7">
    <location>
        <begin position="438"/>
        <end position="450"/>
    </location>
</feature>
<evidence type="ECO:0000256" key="3">
    <source>
        <dbReference type="ARBA" id="ARBA00022691"/>
    </source>
</evidence>
<evidence type="ECO:0000256" key="7">
    <source>
        <dbReference type="SAM" id="MobiDB-lite"/>
    </source>
</evidence>
<feature type="region of interest" description="Disordered" evidence="7">
    <location>
        <begin position="562"/>
        <end position="604"/>
    </location>
</feature>
<feature type="region of interest" description="Disordered" evidence="7">
    <location>
        <begin position="425"/>
        <end position="499"/>
    </location>
</feature>
<keyword evidence="4" id="KW-0479">Metal-binding</keyword>
<dbReference type="InterPro" id="IPR013704">
    <property type="entry name" value="UPF0313_N"/>
</dbReference>
<sequence>MRDLGWDRLDVLLVSGDAYVDHPTFAMALLGRWLVAHGFRTGIVAQPRWDIPDDVARMGRPRLFTGISAGSLDSMLAHYTAFRKKRHDDAFTPGGRAGARPNRAAIVYANLARQAFSGLPVVLGGIEASLRRISHYDFWTNALRRPILMDAKADLLVWGMGERALLDAACALDAAVEAVGADAYDAALLPPLAEIFDGIPGTARMGRMAEWDTTPAEDAVGRAGDKLDADDRNDNGLEDDHVAPGTIPLMRLPSHAAIMADPRLLMRATLLLERHVHRGDARAIQPVDDTATSRAVLLAPPAPPLSPDEMDALYALPFARRAHPAHREPVPAEEMIRTSITTHRGCGGGCSFCSLALHQGRRIASRSRDSVLDEARRLNDMERFNGSVSDVGGPSANMWKARCTLGPGPLPPGKLHASARVPRLCRGPVRGRGTAARGARHPRRAPRARGQRGALRPCPARRGRPARLHHGVHRRPVEGGPGTHLRQRAGPDAQARPGRVRTVPDRLRRPFHGGGQGTVRGPLPAQRLSRLHRRRHAHPVPLAGGARLVAPAGAVLHPHPRHRGHGHVLRGHRPCGQPRARGPHRRRAAAPAPHPDTRLRPAARCGWPCAGRTGEQAGRKIRG</sequence>
<keyword evidence="5" id="KW-0408">Iron</keyword>
<keyword evidence="10" id="KW-1185">Reference proteome</keyword>
<dbReference type="PANTHER" id="PTHR32331:SF0">
    <property type="entry name" value="UPF0313 PROTEIN YGIQ"/>
    <property type="match status" value="1"/>
</dbReference>
<dbReference type="SFLD" id="SFLDS00029">
    <property type="entry name" value="Radical_SAM"/>
    <property type="match status" value="1"/>
</dbReference>
<dbReference type="SFLD" id="SFLDG01069">
    <property type="entry name" value="UPF0313"/>
    <property type="match status" value="1"/>
</dbReference>
<evidence type="ECO:0000313" key="9">
    <source>
        <dbReference type="EMBL" id="WMW67351.1"/>
    </source>
</evidence>
<evidence type="ECO:0000256" key="1">
    <source>
        <dbReference type="ARBA" id="ARBA00001966"/>
    </source>
</evidence>
<dbReference type="InterPro" id="IPR007197">
    <property type="entry name" value="rSAM"/>
</dbReference>
<evidence type="ECO:0000256" key="2">
    <source>
        <dbReference type="ARBA" id="ARBA00022485"/>
    </source>
</evidence>
<evidence type="ECO:0000256" key="4">
    <source>
        <dbReference type="ARBA" id="ARBA00022723"/>
    </source>
</evidence>
<feature type="region of interest" description="Disordered" evidence="7">
    <location>
        <begin position="221"/>
        <end position="242"/>
    </location>
</feature>
<keyword evidence="3" id="KW-0949">S-adenosyl-L-methionine</keyword>
<evidence type="ECO:0000256" key="6">
    <source>
        <dbReference type="ARBA" id="ARBA00023014"/>
    </source>
</evidence>
<dbReference type="InterPro" id="IPR022946">
    <property type="entry name" value="UPF0313"/>
</dbReference>
<evidence type="ECO:0000259" key="8">
    <source>
        <dbReference type="Pfam" id="PF08497"/>
    </source>
</evidence>
<dbReference type="InterPro" id="IPR020612">
    <property type="entry name" value="Methylthiotransferase_CS"/>
</dbReference>
<gene>
    <name evidence="9" type="ORF">KPS_003430</name>
</gene>
<protein>
    <recommendedName>
        <fullName evidence="8">UPF0313 domain-containing protein</fullName>
    </recommendedName>
</protein>